<dbReference type="NCBIfam" id="TIGR00350">
    <property type="entry name" value="lytR_cpsA_psr"/>
    <property type="match status" value="1"/>
</dbReference>
<dbReference type="Pfam" id="PF03816">
    <property type="entry name" value="LytR_cpsA_psr"/>
    <property type="match status" value="1"/>
</dbReference>
<keyword evidence="2" id="KW-0472">Membrane</keyword>
<evidence type="ECO:0000256" key="2">
    <source>
        <dbReference type="SAM" id="Phobius"/>
    </source>
</evidence>
<dbReference type="Gene3D" id="3.30.70.2390">
    <property type="match status" value="1"/>
</dbReference>
<comment type="caution">
    <text evidence="5">The sequence shown here is derived from an EMBL/GenBank/DDBJ whole genome shotgun (WGS) entry which is preliminary data.</text>
</comment>
<name>A0A6I1MG13_9CLOT</name>
<keyword evidence="2" id="KW-1133">Transmembrane helix</keyword>
<evidence type="ECO:0000256" key="1">
    <source>
        <dbReference type="ARBA" id="ARBA00006068"/>
    </source>
</evidence>
<dbReference type="OrthoDB" id="305468at2"/>
<dbReference type="AlphaFoldDB" id="A0A6I1MG13"/>
<reference evidence="5 6" key="1">
    <citation type="submission" date="2019-10" db="EMBL/GenBank/DDBJ databases">
        <title>The Genome Sequence of Clostridium tarantellae Isolated from Fish Brain.</title>
        <authorList>
            <person name="Bano L."/>
            <person name="Kiel M."/>
            <person name="Sales G."/>
            <person name="Doxey A.C."/>
            <person name="Mansfield M.J."/>
            <person name="Schiavone M."/>
            <person name="Rossetto O."/>
            <person name="Pirazzini M."/>
            <person name="Dobrindt U."/>
            <person name="Montecucco C."/>
        </authorList>
    </citation>
    <scope>NUCLEOTIDE SEQUENCE [LARGE SCALE GENOMIC DNA]</scope>
    <source>
        <strain evidence="5 6">DSM 3997</strain>
    </source>
</reference>
<dbReference type="RefSeq" id="WP_152887136.1">
    <property type="nucleotide sequence ID" value="NZ_WHJC01000009.1"/>
</dbReference>
<comment type="similarity">
    <text evidence="1">Belongs to the LytR/CpsA/Psr (LCP) family.</text>
</comment>
<feature type="domain" description="Cell envelope-related transcriptional attenuator" evidence="3">
    <location>
        <begin position="91"/>
        <end position="244"/>
    </location>
</feature>
<evidence type="ECO:0000259" key="4">
    <source>
        <dbReference type="Pfam" id="PF13399"/>
    </source>
</evidence>
<dbReference type="InterPro" id="IPR050922">
    <property type="entry name" value="LytR/CpsA/Psr_CW_biosynth"/>
</dbReference>
<dbReference type="EMBL" id="WHJC01000009">
    <property type="protein sequence ID" value="MPQ42476.1"/>
    <property type="molecule type" value="Genomic_DNA"/>
</dbReference>
<feature type="domain" description="LytR/CpsA/Psr regulator C-terminal" evidence="4">
    <location>
        <begin position="338"/>
        <end position="425"/>
    </location>
</feature>
<keyword evidence="2" id="KW-0812">Transmembrane</keyword>
<protein>
    <submittedName>
        <fullName evidence="5">LytR family transcriptional regulator</fullName>
    </submittedName>
</protein>
<evidence type="ECO:0000313" key="6">
    <source>
        <dbReference type="Proteomes" id="UP000430345"/>
    </source>
</evidence>
<dbReference type="Proteomes" id="UP000430345">
    <property type="component" value="Unassembled WGS sequence"/>
</dbReference>
<keyword evidence="6" id="KW-1185">Reference proteome</keyword>
<dbReference type="PANTHER" id="PTHR33392">
    <property type="entry name" value="POLYISOPRENYL-TEICHOIC ACID--PEPTIDOGLYCAN TEICHOIC ACID TRANSFERASE TAGU"/>
    <property type="match status" value="1"/>
</dbReference>
<organism evidence="5 6">
    <name type="scientific">Clostridium tarantellae</name>
    <dbReference type="NCBI Taxonomy" id="39493"/>
    <lineage>
        <taxon>Bacteria</taxon>
        <taxon>Bacillati</taxon>
        <taxon>Bacillota</taxon>
        <taxon>Clostridia</taxon>
        <taxon>Eubacteriales</taxon>
        <taxon>Clostridiaceae</taxon>
        <taxon>Clostridium</taxon>
    </lineage>
</organism>
<evidence type="ECO:0000259" key="3">
    <source>
        <dbReference type="Pfam" id="PF03816"/>
    </source>
</evidence>
<feature type="transmembrane region" description="Helical" evidence="2">
    <location>
        <begin position="21"/>
        <end position="41"/>
    </location>
</feature>
<dbReference type="InterPro" id="IPR004474">
    <property type="entry name" value="LytR_CpsA_psr"/>
</dbReference>
<dbReference type="PANTHER" id="PTHR33392:SF6">
    <property type="entry name" value="POLYISOPRENYL-TEICHOIC ACID--PEPTIDOGLYCAN TEICHOIC ACID TRANSFERASE TAGU"/>
    <property type="match status" value="1"/>
</dbReference>
<dbReference type="Gene3D" id="3.40.630.190">
    <property type="entry name" value="LCP protein"/>
    <property type="match status" value="1"/>
</dbReference>
<evidence type="ECO:0000313" key="5">
    <source>
        <dbReference type="EMBL" id="MPQ42476.1"/>
    </source>
</evidence>
<sequence>MSGNKKEKKTTKKKRKNILKGILVVFIIFMVITLGITTYFFQKYGGFVGEVVKIVKDVKNEVIKVEDSITVLVLGLDFGDLEQVENKDIKRTDTIMLAHFNPNTDECQIVSIPRDTQITYKNKKWKINSAYPLGGEKLLKQLMKDMLGVNVDYVVKVDYNGFRQVIDAIGGVEMYIDQDMFYDDWEQDLHINFKAGDTVQLDGKKAEEFFRWRQNNDGTGLPNGDLDRIKNQQKLMGKVMDKIMSPSTIWKIDSLAKAIEENVDTDLDLKTIVSYGLEFLELDKANVEMSTLVGESVYKDNLWYFMYDKEENAELIKKLKDNSKNKQSNDLKDILREDVKIKVLNCCNINGLASEVKSDLLEIGYDKVEIDNGLDIEKTKILVKENKYKTLMNNDLVVKNIEVGIDKKYNHNDEYDIVILLGKDYLKIGAK</sequence>
<dbReference type="InterPro" id="IPR027381">
    <property type="entry name" value="LytR/CpsA/Psr_C"/>
</dbReference>
<dbReference type="Pfam" id="PF13399">
    <property type="entry name" value="LytR_C"/>
    <property type="match status" value="1"/>
</dbReference>
<proteinExistence type="inferred from homology"/>
<accession>A0A6I1MG13</accession>
<gene>
    <name evidence="5" type="ORF">GBZ86_01665</name>
</gene>